<dbReference type="Gene3D" id="2.40.40.10">
    <property type="entry name" value="RlpA-like domain"/>
    <property type="match status" value="1"/>
</dbReference>
<keyword evidence="3" id="KW-1185">Reference proteome</keyword>
<dbReference type="InterPro" id="IPR036908">
    <property type="entry name" value="RlpA-like_sf"/>
</dbReference>
<evidence type="ECO:0000313" key="4">
    <source>
        <dbReference type="WBParaSite" id="nRc.2.0.1.t38471-RA"/>
    </source>
</evidence>
<organism evidence="3 4">
    <name type="scientific">Romanomermis culicivorax</name>
    <name type="common">Nematode worm</name>
    <dbReference type="NCBI Taxonomy" id="13658"/>
    <lineage>
        <taxon>Eukaryota</taxon>
        <taxon>Metazoa</taxon>
        <taxon>Ecdysozoa</taxon>
        <taxon>Nematoda</taxon>
        <taxon>Enoplea</taxon>
        <taxon>Dorylaimia</taxon>
        <taxon>Mermithida</taxon>
        <taxon>Mermithoidea</taxon>
        <taxon>Mermithidae</taxon>
        <taxon>Romanomermis</taxon>
    </lineage>
</organism>
<dbReference type="CDD" id="cd22191">
    <property type="entry name" value="DPBB_RlpA_EXP_N-like"/>
    <property type="match status" value="1"/>
</dbReference>
<dbReference type="PANTHER" id="PTHR31836">
    <property type="match status" value="1"/>
</dbReference>
<dbReference type="SUPFAM" id="SSF50685">
    <property type="entry name" value="Barwin-like endoglucanases"/>
    <property type="match status" value="1"/>
</dbReference>
<reference evidence="4" key="1">
    <citation type="submission" date="2022-11" db="UniProtKB">
        <authorList>
            <consortium name="WormBaseParasite"/>
        </authorList>
    </citation>
    <scope>IDENTIFICATION</scope>
</reference>
<feature type="chain" id="PRO_5036895289" evidence="2">
    <location>
        <begin position="21"/>
        <end position="148"/>
    </location>
</feature>
<evidence type="ECO:0000256" key="1">
    <source>
        <dbReference type="ARBA" id="ARBA00022729"/>
    </source>
</evidence>
<feature type="signal peptide" evidence="2">
    <location>
        <begin position="1"/>
        <end position="20"/>
    </location>
</feature>
<evidence type="ECO:0000256" key="2">
    <source>
        <dbReference type="SAM" id="SignalP"/>
    </source>
</evidence>
<accession>A0A915KJ84</accession>
<proteinExistence type="predicted"/>
<sequence>MVRFCLLYILFLEFFNTGFGSGKNGKIYKNGEFTYYDQVGLGSCGTKLRENLYTVALGVDHWNQNPVANPNKHPLCHQCICAWYKGRAVKAWIRDKCWSCRWSNLDLSRKAFKRLEPNLDLGRVGGVSFKIIPCNKSCKSKALSTKKS</sequence>
<dbReference type="InterPro" id="IPR051477">
    <property type="entry name" value="Expansin_CellWall"/>
</dbReference>
<dbReference type="AlphaFoldDB" id="A0A915KJ84"/>
<dbReference type="PANTHER" id="PTHR31836:SF28">
    <property type="entry name" value="SRCR DOMAIN-CONTAINING PROTEIN-RELATED"/>
    <property type="match status" value="1"/>
</dbReference>
<dbReference type="WBParaSite" id="nRc.2.0.1.t38471-RA">
    <property type="protein sequence ID" value="nRc.2.0.1.t38471-RA"/>
    <property type="gene ID" value="nRc.2.0.1.g38471"/>
</dbReference>
<evidence type="ECO:0000313" key="3">
    <source>
        <dbReference type="Proteomes" id="UP000887565"/>
    </source>
</evidence>
<name>A0A915KJ84_ROMCU</name>
<dbReference type="Proteomes" id="UP000887565">
    <property type="component" value="Unplaced"/>
</dbReference>
<keyword evidence="1 2" id="KW-0732">Signal</keyword>
<protein>
    <submittedName>
        <fullName evidence="4">Uncharacterized protein</fullName>
    </submittedName>
</protein>